<keyword evidence="2" id="KW-1185">Reference proteome</keyword>
<proteinExistence type="predicted"/>
<keyword evidence="1" id="KW-0418">Kinase</keyword>
<gene>
    <name evidence="1" type="ORF">OO014_18400</name>
</gene>
<evidence type="ECO:0000313" key="2">
    <source>
        <dbReference type="Proteomes" id="UP001150259"/>
    </source>
</evidence>
<keyword evidence="1" id="KW-0808">Transferase</keyword>
<reference evidence="1 2" key="1">
    <citation type="submission" date="2022-11" db="EMBL/GenBank/DDBJ databases">
        <title>Anaerobic phenanthrene biodegradation by a DNRA strain PheN6.</title>
        <authorList>
            <person name="Zhang Z."/>
        </authorList>
    </citation>
    <scope>NUCLEOTIDE SEQUENCE [LARGE SCALE GENOMIC DNA]</scope>
    <source>
        <strain evidence="1 2">PheN6</strain>
    </source>
</reference>
<feature type="non-terminal residue" evidence="1">
    <location>
        <position position="1"/>
    </location>
</feature>
<name>A0ABT5GMV4_9MICO</name>
<dbReference type="EMBL" id="JAPFQL010000119">
    <property type="protein sequence ID" value="MDC5699225.1"/>
    <property type="molecule type" value="Genomic_DNA"/>
</dbReference>
<organism evidence="1 2">
    <name type="scientific">Intrasporangium calvum</name>
    <dbReference type="NCBI Taxonomy" id="53358"/>
    <lineage>
        <taxon>Bacteria</taxon>
        <taxon>Bacillati</taxon>
        <taxon>Actinomycetota</taxon>
        <taxon>Actinomycetes</taxon>
        <taxon>Micrococcales</taxon>
        <taxon>Intrasporangiaceae</taxon>
        <taxon>Intrasporangium</taxon>
    </lineage>
</organism>
<comment type="caution">
    <text evidence="1">The sequence shown here is derived from an EMBL/GenBank/DDBJ whole genome shotgun (WGS) entry which is preliminary data.</text>
</comment>
<accession>A0ABT5GMV4</accession>
<dbReference type="GO" id="GO:0016301">
    <property type="term" value="F:kinase activity"/>
    <property type="evidence" value="ECO:0007669"/>
    <property type="project" value="UniProtKB-KW"/>
</dbReference>
<sequence>GSALGAAALGLVGIQAGDGLEGALERLSPGLVAGEGHHDATVVASRASSAAYRMARASAVARLHELARAAELLS</sequence>
<evidence type="ECO:0000313" key="1">
    <source>
        <dbReference type="EMBL" id="MDC5699225.1"/>
    </source>
</evidence>
<dbReference type="Proteomes" id="UP001150259">
    <property type="component" value="Unassembled WGS sequence"/>
</dbReference>
<protein>
    <submittedName>
        <fullName evidence="1">Sugar kinase</fullName>
    </submittedName>
</protein>